<dbReference type="InterPro" id="IPR004477">
    <property type="entry name" value="ComEC_N"/>
</dbReference>
<dbReference type="EMBL" id="CWJL01000006">
    <property type="protein sequence ID" value="CRY65944.1"/>
    <property type="molecule type" value="Genomic_DNA"/>
</dbReference>
<evidence type="ECO:0000256" key="5">
    <source>
        <dbReference type="ARBA" id="ARBA00023136"/>
    </source>
</evidence>
<evidence type="ECO:0000256" key="1">
    <source>
        <dbReference type="ARBA" id="ARBA00004651"/>
    </source>
</evidence>
<gene>
    <name evidence="8" type="ORF">ERS008529_00676</name>
    <name evidence="9" type="ORF">ERS137968_01575</name>
</gene>
<dbReference type="GO" id="GO:0005886">
    <property type="term" value="C:plasma membrane"/>
    <property type="evidence" value="ECO:0007669"/>
    <property type="project" value="UniProtKB-SubCell"/>
</dbReference>
<dbReference type="PANTHER" id="PTHR30619">
    <property type="entry name" value="DNA INTERNALIZATION/COMPETENCE PROTEIN COMEC/REC2"/>
    <property type="match status" value="1"/>
</dbReference>
<dbReference type="InterPro" id="IPR052159">
    <property type="entry name" value="Competence_DNA_uptake"/>
</dbReference>
<feature type="transmembrane region" description="Helical" evidence="6">
    <location>
        <begin position="235"/>
        <end position="253"/>
    </location>
</feature>
<dbReference type="InterPro" id="IPR004797">
    <property type="entry name" value="Competence_ComEC/Rec2"/>
</dbReference>
<organism evidence="8 11">
    <name type="scientific">Yersinia pekkanenii</name>
    <dbReference type="NCBI Taxonomy" id="1288385"/>
    <lineage>
        <taxon>Bacteria</taxon>
        <taxon>Pseudomonadati</taxon>
        <taxon>Pseudomonadota</taxon>
        <taxon>Gammaproteobacteria</taxon>
        <taxon>Enterobacterales</taxon>
        <taxon>Yersiniaceae</taxon>
        <taxon>Yersinia</taxon>
    </lineage>
</organism>
<reference evidence="8" key="1">
    <citation type="submission" date="2015-03" db="EMBL/GenBank/DDBJ databases">
        <authorList>
            <person name="Murphy D."/>
        </authorList>
    </citation>
    <scope>NUCLEOTIDE SEQUENCE [LARGE SCALE GENOMIC DNA]</scope>
    <source>
        <strain evidence="8">A125KOH2</strain>
    </source>
</reference>
<name>A0A0T9NNM2_9GAMM</name>
<dbReference type="EMBL" id="CQAZ01000004">
    <property type="protein sequence ID" value="CNH21706.1"/>
    <property type="molecule type" value="Genomic_DNA"/>
</dbReference>
<keyword evidence="10" id="KW-1185">Reference proteome</keyword>
<feature type="transmembrane region" description="Helical" evidence="6">
    <location>
        <begin position="447"/>
        <end position="464"/>
    </location>
</feature>
<reference evidence="11" key="2">
    <citation type="submission" date="2015-03" db="EMBL/GenBank/DDBJ databases">
        <authorList>
            <consortium name="Pathogen Informatics"/>
        </authorList>
    </citation>
    <scope>NUCLEOTIDE SEQUENCE [LARGE SCALE GENOMIC DNA]</scope>
    <source>
        <strain evidence="11">A125KOH2</strain>
    </source>
</reference>
<feature type="domain" description="Metallo-beta-lactamase" evidence="7">
    <location>
        <begin position="482"/>
        <end position="666"/>
    </location>
</feature>
<dbReference type="PANTHER" id="PTHR30619:SF1">
    <property type="entry name" value="RECOMBINATION PROTEIN 2"/>
    <property type="match status" value="1"/>
</dbReference>
<feature type="transmembrane region" description="Helical" evidence="6">
    <location>
        <begin position="265"/>
        <end position="292"/>
    </location>
</feature>
<feature type="transmembrane region" description="Helical" evidence="6">
    <location>
        <begin position="304"/>
        <end position="321"/>
    </location>
</feature>
<feature type="transmembrane region" description="Helical" evidence="6">
    <location>
        <begin position="421"/>
        <end position="441"/>
    </location>
</feature>
<protein>
    <submittedName>
        <fullName evidence="8">ComEC family competence protein</fullName>
    </submittedName>
</protein>
<dbReference type="AlphaFoldDB" id="A0A0T9NNM2"/>
<evidence type="ECO:0000256" key="3">
    <source>
        <dbReference type="ARBA" id="ARBA00022692"/>
    </source>
</evidence>
<comment type="subcellular location">
    <subcellularLocation>
        <location evidence="1">Cell membrane</location>
        <topology evidence="1">Multi-pass membrane protein</topology>
    </subcellularLocation>
</comment>
<proteinExistence type="predicted"/>
<evidence type="ECO:0000256" key="2">
    <source>
        <dbReference type="ARBA" id="ARBA00022475"/>
    </source>
</evidence>
<dbReference type="InterPro" id="IPR036866">
    <property type="entry name" value="RibonucZ/Hydroxyglut_hydro"/>
</dbReference>
<dbReference type="Gene3D" id="3.60.15.10">
    <property type="entry name" value="Ribonuclease Z/Hydroxyacylglutathione hydrolase-like"/>
    <property type="match status" value="1"/>
</dbReference>
<evidence type="ECO:0000313" key="8">
    <source>
        <dbReference type="EMBL" id="CNH21706.1"/>
    </source>
</evidence>
<keyword evidence="4 6" id="KW-1133">Transmembrane helix</keyword>
<evidence type="ECO:0000259" key="7">
    <source>
        <dbReference type="SMART" id="SM00849"/>
    </source>
</evidence>
<evidence type="ECO:0000313" key="11">
    <source>
        <dbReference type="Proteomes" id="UP000045840"/>
    </source>
</evidence>
<evidence type="ECO:0000313" key="9">
    <source>
        <dbReference type="EMBL" id="CRY65944.1"/>
    </source>
</evidence>
<evidence type="ECO:0000256" key="6">
    <source>
        <dbReference type="SAM" id="Phobius"/>
    </source>
</evidence>
<dbReference type="InterPro" id="IPR001279">
    <property type="entry name" value="Metallo-B-lactamas"/>
</dbReference>
<feature type="transmembrane region" description="Helical" evidence="6">
    <location>
        <begin position="201"/>
        <end position="223"/>
    </location>
</feature>
<dbReference type="Pfam" id="PF03772">
    <property type="entry name" value="Competence"/>
    <property type="match status" value="1"/>
</dbReference>
<accession>A0A0T9NNM2</accession>
<dbReference type="Proteomes" id="UP000044625">
    <property type="component" value="Unassembled WGS sequence"/>
</dbReference>
<dbReference type="Pfam" id="PF13567">
    <property type="entry name" value="DUF4131"/>
    <property type="match status" value="1"/>
</dbReference>
<dbReference type="NCBIfam" id="NF008580">
    <property type="entry name" value="PRK11539.1"/>
    <property type="match status" value="1"/>
</dbReference>
<keyword evidence="2" id="KW-1003">Cell membrane</keyword>
<keyword evidence="3 6" id="KW-0812">Transmembrane</keyword>
<dbReference type="SMART" id="SM00849">
    <property type="entry name" value="Lactamase_B"/>
    <property type="match status" value="1"/>
</dbReference>
<dbReference type="Proteomes" id="UP000045840">
    <property type="component" value="Unassembled WGS sequence"/>
</dbReference>
<sequence>MIGGLLVLGLLLWLSGHSYCQCLALIIISFTWGSWHGNKVLMQIDVLAQGEQQVSATIDSSHLVWVEGSKVLLSIQQVNGQRVFPPIAVAVKWPEQLERPCAGQQWTLGLRMRSVHSLLNEGGFDSQRWAIANRRPLQGRVIKAELLDASCNLRQQVIRVIERQLEQYDQRQILLALAFGERAQLDTQQWALFRYTGTAHLMAISGLHIALAALFGGILARVLQLIFPVSWITPWLPLLIGWLAAITYVWLAGASPPAIRAAIALTLWLLLRLFGILCSAWQVWLWALALILLSDPLAVLSDSFWLSCMAVFSLICWFHWVPVAPRFIVGWSGLPIRWFHLQLGMMLLLMPLQIGLFHGISLFSIPANLWAVPLVSLLTVPCVLLALIFTLLPAIAGIFWFLADMSLTTVLLPLNPLRAGWMHTGAASVALGYGGWLAVLIWRFQWWRSYPFGVMVLCINLVLFTQRRDEYRWRADMLDIGHGLAIVIERRGKAVIFDTGNRWSTGSMAAAVILPYLRWRGITVEQIILSHDHQDHTGGMADIQAIFPQATVRAPFSLTGVVNTLPCKQGEVWQWQGLDFEVLWPRAQVANAQNNDSCVIRIDDGKHSLLLTGDLETQGERQLVKDFRAKLASTLLQVPHHGSNTSSTGPFLRAVKPELAFASAARYNQWHLPAKKVIKRYQKNSIIWRDTSVSGQLTVYFYSDSWQIKGYREQLMPRWYHQRFGVGSHNE</sequence>
<evidence type="ECO:0000313" key="10">
    <source>
        <dbReference type="Proteomes" id="UP000044625"/>
    </source>
</evidence>
<evidence type="ECO:0000256" key="4">
    <source>
        <dbReference type="ARBA" id="ARBA00022989"/>
    </source>
</evidence>
<dbReference type="InterPro" id="IPR025405">
    <property type="entry name" value="DUF4131"/>
</dbReference>
<dbReference type="InterPro" id="IPR035681">
    <property type="entry name" value="ComA-like_MBL"/>
</dbReference>
<dbReference type="NCBIfam" id="TIGR00360">
    <property type="entry name" value="ComEC_N-term"/>
    <property type="match status" value="1"/>
</dbReference>
<dbReference type="CDD" id="cd07731">
    <property type="entry name" value="ComA-like_MBL-fold"/>
    <property type="match status" value="1"/>
</dbReference>
<dbReference type="NCBIfam" id="TIGR00361">
    <property type="entry name" value="ComEC_Rec2"/>
    <property type="match status" value="1"/>
</dbReference>
<dbReference type="GO" id="GO:0030420">
    <property type="term" value="P:establishment of competence for transformation"/>
    <property type="evidence" value="ECO:0007669"/>
    <property type="project" value="InterPro"/>
</dbReference>
<keyword evidence="5 6" id="KW-0472">Membrane</keyword>
<reference evidence="9 10" key="3">
    <citation type="submission" date="2015-03" db="EMBL/GenBank/DDBJ databases">
        <authorList>
            <consortium name="Pathogen Informatics"/>
            <person name="Murphy D."/>
        </authorList>
    </citation>
    <scope>NUCLEOTIDE SEQUENCE [LARGE SCALE GENOMIC DNA]</scope>
    <source>
        <strain evidence="10">type strain: CIP110230</strain>
        <strain evidence="9">Type strain: CIP110230</strain>
    </source>
</reference>
<dbReference type="SUPFAM" id="SSF56281">
    <property type="entry name" value="Metallo-hydrolase/oxidoreductase"/>
    <property type="match status" value="1"/>
</dbReference>
<dbReference type="STRING" id="1288385.ERS137968_01575"/>
<dbReference type="Pfam" id="PF00753">
    <property type="entry name" value="Lactamase_B"/>
    <property type="match status" value="1"/>
</dbReference>